<dbReference type="Gene3D" id="3.20.20.70">
    <property type="entry name" value="Aldolase class I"/>
    <property type="match status" value="1"/>
</dbReference>
<dbReference type="PANTHER" id="PTHR20857">
    <property type="entry name" value="THIAMINE-PHOSPHATE PYROPHOSPHORYLASE"/>
    <property type="match status" value="1"/>
</dbReference>
<dbReference type="EMBL" id="ABYI02000034">
    <property type="protein sequence ID" value="EEG73027.1"/>
    <property type="molecule type" value="Genomic_DNA"/>
</dbReference>
<sequence length="194" mass="21758">MHDNMEMSRGGIIAVTNRHLCRRPYLEQVERICLRHPPALIVREKDLAEEAYERLICEVRDICDAYDVFCIPHTYMEAAERLRSCAVHLPLPLFRSCRDRALRFRWAGTSVHSVQEALEAEALGAAYMTAGHVFSTDCKRGVLPRGTGFLKGVCEAVNVPVYAIGGMQGTETCVREMSAFGASGICVMSECMRW</sequence>
<dbReference type="InterPro" id="IPR022998">
    <property type="entry name" value="ThiamineP_synth_TenI"/>
</dbReference>
<dbReference type="Proteomes" id="UP000004893">
    <property type="component" value="Unassembled WGS sequence"/>
</dbReference>
<keyword evidence="2" id="KW-0784">Thiamine biosynthesis</keyword>
<dbReference type="STRING" id="553973.CLOHYLEM_07050"/>
<evidence type="ECO:0000313" key="5">
    <source>
        <dbReference type="Proteomes" id="UP000004893"/>
    </source>
</evidence>
<comment type="pathway">
    <text evidence="1">Cofactor biosynthesis; thiamine diphosphate biosynthesis.</text>
</comment>
<reference evidence="4" key="1">
    <citation type="submission" date="2009-02" db="EMBL/GenBank/DDBJ databases">
        <authorList>
            <person name="Fulton L."/>
            <person name="Clifton S."/>
            <person name="Fulton B."/>
            <person name="Xu J."/>
            <person name="Minx P."/>
            <person name="Pepin K.H."/>
            <person name="Johnson M."/>
            <person name="Bhonagiri V."/>
            <person name="Nash W.E."/>
            <person name="Mardis E.R."/>
            <person name="Wilson R.K."/>
        </authorList>
    </citation>
    <scope>NUCLEOTIDE SEQUENCE [LARGE SCALE GENOMIC DNA]</scope>
    <source>
        <strain evidence="4">DSM 15053</strain>
    </source>
</reference>
<dbReference type="AlphaFoldDB" id="C0C4N4"/>
<protein>
    <submittedName>
        <fullName evidence="4">Thiamine-phosphate diphosphorylase</fullName>
    </submittedName>
</protein>
<name>C0C4N4_9FIRM</name>
<feature type="domain" description="Thiamine phosphate synthase/TenI" evidence="3">
    <location>
        <begin position="13"/>
        <end position="190"/>
    </location>
</feature>
<dbReference type="RefSeq" id="WP_006444406.1">
    <property type="nucleotide sequence ID" value="NZ_CP036524.1"/>
</dbReference>
<proteinExistence type="predicted"/>
<comment type="caution">
    <text evidence="4">The sequence shown here is derived from an EMBL/GenBank/DDBJ whole genome shotgun (WGS) entry which is preliminary data.</text>
</comment>
<dbReference type="InterPro" id="IPR013785">
    <property type="entry name" value="Aldolase_TIM"/>
</dbReference>
<accession>C0C4N4</accession>
<reference evidence="4" key="2">
    <citation type="submission" date="2013-06" db="EMBL/GenBank/DDBJ databases">
        <title>Draft genome sequence of Clostridium hylemonae (DSM 15053).</title>
        <authorList>
            <person name="Sudarsanam P."/>
            <person name="Ley R."/>
            <person name="Guruge J."/>
            <person name="Turnbaugh P.J."/>
            <person name="Mahowald M."/>
            <person name="Liep D."/>
            <person name="Gordon J."/>
        </authorList>
    </citation>
    <scope>NUCLEOTIDE SEQUENCE</scope>
    <source>
        <strain evidence="4">DSM 15053</strain>
    </source>
</reference>
<dbReference type="GO" id="GO:0009228">
    <property type="term" value="P:thiamine biosynthetic process"/>
    <property type="evidence" value="ECO:0007669"/>
    <property type="project" value="UniProtKB-KW"/>
</dbReference>
<dbReference type="OrthoDB" id="9815348at2"/>
<evidence type="ECO:0000256" key="2">
    <source>
        <dbReference type="ARBA" id="ARBA00022977"/>
    </source>
</evidence>
<dbReference type="Pfam" id="PF02581">
    <property type="entry name" value="TMP-TENI"/>
    <property type="match status" value="1"/>
</dbReference>
<evidence type="ECO:0000256" key="1">
    <source>
        <dbReference type="ARBA" id="ARBA00004948"/>
    </source>
</evidence>
<dbReference type="SUPFAM" id="SSF51391">
    <property type="entry name" value="Thiamin phosphate synthase"/>
    <property type="match status" value="1"/>
</dbReference>
<dbReference type="GO" id="GO:0004789">
    <property type="term" value="F:thiamine-phosphate diphosphorylase activity"/>
    <property type="evidence" value="ECO:0007669"/>
    <property type="project" value="TreeGrafter"/>
</dbReference>
<dbReference type="PANTHER" id="PTHR20857:SF15">
    <property type="entry name" value="THIAMINE-PHOSPHATE SYNTHASE"/>
    <property type="match status" value="1"/>
</dbReference>
<dbReference type="GO" id="GO:0005737">
    <property type="term" value="C:cytoplasm"/>
    <property type="evidence" value="ECO:0007669"/>
    <property type="project" value="TreeGrafter"/>
</dbReference>
<evidence type="ECO:0000259" key="3">
    <source>
        <dbReference type="Pfam" id="PF02581"/>
    </source>
</evidence>
<gene>
    <name evidence="4" type="ORF">CLOHYLEM_07050</name>
</gene>
<organism evidence="4 5">
    <name type="scientific">[Clostridium] hylemonae DSM 15053</name>
    <dbReference type="NCBI Taxonomy" id="553973"/>
    <lineage>
        <taxon>Bacteria</taxon>
        <taxon>Bacillati</taxon>
        <taxon>Bacillota</taxon>
        <taxon>Clostridia</taxon>
        <taxon>Lachnospirales</taxon>
        <taxon>Lachnospiraceae</taxon>
    </lineage>
</organism>
<dbReference type="HOGENOM" id="CLU_018272_3_4_9"/>
<dbReference type="eggNOG" id="COG0352">
    <property type="taxonomic scope" value="Bacteria"/>
</dbReference>
<dbReference type="CDD" id="cd00564">
    <property type="entry name" value="TMP_TenI"/>
    <property type="match status" value="1"/>
</dbReference>
<dbReference type="InterPro" id="IPR036206">
    <property type="entry name" value="ThiamineP_synth_sf"/>
</dbReference>
<keyword evidence="5" id="KW-1185">Reference proteome</keyword>
<evidence type="ECO:0000313" key="4">
    <source>
        <dbReference type="EMBL" id="EEG73027.1"/>
    </source>
</evidence>